<evidence type="ECO:0008006" key="3">
    <source>
        <dbReference type="Google" id="ProtNLM"/>
    </source>
</evidence>
<dbReference type="Proteomes" id="UP000503840">
    <property type="component" value="Unassembled WGS sequence"/>
</dbReference>
<organism evidence="1 2">
    <name type="scientific">Desulfovibrio subterraneus</name>
    <dbReference type="NCBI Taxonomy" id="2718620"/>
    <lineage>
        <taxon>Bacteria</taxon>
        <taxon>Pseudomonadati</taxon>
        <taxon>Thermodesulfobacteriota</taxon>
        <taxon>Desulfovibrionia</taxon>
        <taxon>Desulfovibrionales</taxon>
        <taxon>Desulfovibrionaceae</taxon>
        <taxon>Desulfovibrio</taxon>
    </lineage>
</organism>
<gene>
    <name evidence="1" type="ORF">DSM101010T_23980</name>
</gene>
<dbReference type="AlphaFoldDB" id="A0A7J0BJR5"/>
<evidence type="ECO:0000313" key="2">
    <source>
        <dbReference type="Proteomes" id="UP000503840"/>
    </source>
</evidence>
<protein>
    <recommendedName>
        <fullName evidence="3">Phage protein</fullName>
    </recommendedName>
</protein>
<reference evidence="1 2" key="1">
    <citation type="submission" date="2020-05" db="EMBL/GenBank/DDBJ databases">
        <title>Draft genome sequence of Desulfovibrio sp. strain HN2T.</title>
        <authorList>
            <person name="Ueno A."/>
            <person name="Tamazawa S."/>
            <person name="Tamamura S."/>
            <person name="Murakami T."/>
            <person name="Kiyama T."/>
            <person name="Inomata H."/>
            <person name="Amano Y."/>
            <person name="Miyakawa K."/>
            <person name="Tamaki H."/>
            <person name="Naganuma T."/>
            <person name="Kaneko K."/>
        </authorList>
    </citation>
    <scope>NUCLEOTIDE SEQUENCE [LARGE SCALE GENOMIC DNA]</scope>
    <source>
        <strain evidence="1 2">HN2</strain>
    </source>
</reference>
<name>A0A7J0BJR5_9BACT</name>
<sequence>MGNPQEITIQAMHKAIAEGLQQAFPALNVKAYETLKERVRCPAAALNMIALEPDTDVGTEQLAVRTRWELHLLMHVKDADVNIEIGALVAAVSKWLHGNRFGLPVHPAEFFGAYPDEWSQEKRAYEEWRVEFEVRGYLGESVWAGEGIIPQTVLVSYTPRVGVDHEPEYTEVTDATLPNG</sequence>
<keyword evidence="2" id="KW-1185">Reference proteome</keyword>
<comment type="caution">
    <text evidence="1">The sequence shown here is derived from an EMBL/GenBank/DDBJ whole genome shotgun (WGS) entry which is preliminary data.</text>
</comment>
<dbReference type="EMBL" id="BLVO01000013">
    <property type="protein sequence ID" value="GFM34033.1"/>
    <property type="molecule type" value="Genomic_DNA"/>
</dbReference>
<proteinExistence type="predicted"/>
<evidence type="ECO:0000313" key="1">
    <source>
        <dbReference type="EMBL" id="GFM34033.1"/>
    </source>
</evidence>
<accession>A0A7J0BJR5</accession>